<dbReference type="GO" id="GO:0006412">
    <property type="term" value="P:translation"/>
    <property type="evidence" value="ECO:0007669"/>
    <property type="project" value="InterPro"/>
</dbReference>
<dbReference type="PANTHER" id="PTHR11581:SF0">
    <property type="entry name" value="SMALL RIBOSOMAL SUBUNIT PROTEIN ES4"/>
    <property type="match status" value="1"/>
</dbReference>
<dbReference type="Pfam" id="PF01479">
    <property type="entry name" value="S4"/>
    <property type="match status" value="1"/>
</dbReference>
<evidence type="ECO:0000256" key="1">
    <source>
        <dbReference type="ARBA" id="ARBA00007500"/>
    </source>
</evidence>
<dbReference type="PROSITE" id="PS50889">
    <property type="entry name" value="S4"/>
    <property type="match status" value="1"/>
</dbReference>
<dbReference type="CDD" id="cd06087">
    <property type="entry name" value="KOW_RPS4"/>
    <property type="match status" value="1"/>
</dbReference>
<sequence>MAGGPRKHLKRLSAPTHWQLAKLGGIWAPRPSAGPHKLQECLPLLLVLRNRLHLARDRREAEIILNSRSIKVDGKVRTDVGYPAGFMDVIEIGKLKAQYRIMYDILGRFTLVPIKADEAKFKLCRVKSVQTGKHGIPFIGTNDGRTIRFADSKIKVNDTIKIDLATGSIAEHFAFASDMTACITGGSAAGRMGKITQIIENAGTYSMVHLIDVKGQKFLTRMENVFVIGKNSSVVSVPTEKGVRPTKVESRQMRIQAVEKRMN</sequence>
<reference evidence="9" key="2">
    <citation type="submission" date="2020-12" db="EMBL/GenBank/DDBJ databases">
        <title>New Spironucleus salmonicida genome in near-complete chromosomes.</title>
        <authorList>
            <person name="Xu F."/>
            <person name="Kurt Z."/>
            <person name="Jimenez-Gonzalez A."/>
            <person name="Astvaldsson A."/>
            <person name="Andersson J.O."/>
            <person name="Svard S.G."/>
        </authorList>
    </citation>
    <scope>NUCLEOTIDE SEQUENCE</scope>
    <source>
        <strain evidence="9">ATCC 50377</strain>
    </source>
</reference>
<dbReference type="Gene3D" id="2.30.30.30">
    <property type="match status" value="1"/>
</dbReference>
<dbReference type="AlphaFoldDB" id="V6LN06"/>
<dbReference type="InterPro" id="IPR002942">
    <property type="entry name" value="S4_RNA-bd"/>
</dbReference>
<evidence type="ECO:0000256" key="6">
    <source>
        <dbReference type="PIRNR" id="PIRNR002116"/>
    </source>
</evidence>
<dbReference type="InterPro" id="IPR041982">
    <property type="entry name" value="Ribosomal_eS4_KOW"/>
</dbReference>
<dbReference type="Gene3D" id="2.40.50.740">
    <property type="match status" value="1"/>
</dbReference>
<dbReference type="Pfam" id="PF16121">
    <property type="entry name" value="40S_S4_C"/>
    <property type="match status" value="1"/>
</dbReference>
<evidence type="ECO:0000259" key="7">
    <source>
        <dbReference type="SMART" id="SM00363"/>
    </source>
</evidence>
<keyword evidence="10" id="KW-1185">Reference proteome</keyword>
<name>V6LN06_9EUKA</name>
<evidence type="ECO:0000256" key="5">
    <source>
        <dbReference type="ARBA" id="ARBA00023274"/>
    </source>
</evidence>
<dbReference type="PROSITE" id="PS00528">
    <property type="entry name" value="RIBOSOMAL_S4E"/>
    <property type="match status" value="1"/>
</dbReference>
<dbReference type="Gene3D" id="3.10.290.10">
    <property type="entry name" value="RNA-binding S4 domain"/>
    <property type="match status" value="1"/>
</dbReference>
<keyword evidence="2 6" id="KW-0699">rRNA-binding</keyword>
<dbReference type="InterPro" id="IPR000876">
    <property type="entry name" value="Ribosomal_eS4"/>
</dbReference>
<protein>
    <recommendedName>
        <fullName evidence="6">40S ribosomal protein S4</fullName>
    </recommendedName>
</protein>
<feature type="domain" description="RNA-binding S4" evidence="7">
    <location>
        <begin position="43"/>
        <end position="101"/>
    </location>
</feature>
<dbReference type="InterPro" id="IPR018199">
    <property type="entry name" value="Ribosomal_eS4_N_CS"/>
</dbReference>
<dbReference type="EMBL" id="AUWU02000001">
    <property type="protein sequence ID" value="KAH0577103.1"/>
    <property type="molecule type" value="Genomic_DNA"/>
</dbReference>
<dbReference type="CDD" id="cd00165">
    <property type="entry name" value="S4"/>
    <property type="match status" value="1"/>
</dbReference>
<dbReference type="InterPro" id="IPR014722">
    <property type="entry name" value="Rib_uL2_dom2"/>
</dbReference>
<dbReference type="GO" id="GO:0003735">
    <property type="term" value="F:structural constituent of ribosome"/>
    <property type="evidence" value="ECO:0007669"/>
    <property type="project" value="UniProtKB-UniRule"/>
</dbReference>
<dbReference type="InterPro" id="IPR036986">
    <property type="entry name" value="S4_RNA-bd_sf"/>
</dbReference>
<keyword evidence="4 6" id="KW-0689">Ribosomal protein</keyword>
<reference evidence="8 9" key="1">
    <citation type="journal article" date="2014" name="PLoS Genet.">
        <title>The Genome of Spironucleus salmonicida Highlights a Fish Pathogen Adapted to Fluctuating Environments.</title>
        <authorList>
            <person name="Xu F."/>
            <person name="Jerlstrom-Hultqvist J."/>
            <person name="Einarsson E."/>
            <person name="Astvaldsson A."/>
            <person name="Svard S.G."/>
            <person name="Andersson J.O."/>
        </authorList>
    </citation>
    <scope>NUCLEOTIDE SEQUENCE</scope>
    <source>
        <strain evidence="9">ATCC 50377</strain>
    </source>
</reference>
<evidence type="ECO:0000313" key="10">
    <source>
        <dbReference type="Proteomes" id="UP000018208"/>
    </source>
</evidence>
<dbReference type="InterPro" id="IPR013845">
    <property type="entry name" value="Ribosomal_eS4_central_region"/>
</dbReference>
<evidence type="ECO:0000313" key="9">
    <source>
        <dbReference type="EMBL" id="KAH0577103.1"/>
    </source>
</evidence>
<evidence type="ECO:0000256" key="4">
    <source>
        <dbReference type="ARBA" id="ARBA00022980"/>
    </source>
</evidence>
<dbReference type="Pfam" id="PF08071">
    <property type="entry name" value="RS4NT"/>
    <property type="match status" value="1"/>
</dbReference>
<evidence type="ECO:0000256" key="2">
    <source>
        <dbReference type="ARBA" id="ARBA00022730"/>
    </source>
</evidence>
<dbReference type="InterPro" id="IPR038237">
    <property type="entry name" value="Ribosomal_eS4_central_sf"/>
</dbReference>
<evidence type="ECO:0000256" key="3">
    <source>
        <dbReference type="ARBA" id="ARBA00022884"/>
    </source>
</evidence>
<organism evidence="8">
    <name type="scientific">Spironucleus salmonicida</name>
    <dbReference type="NCBI Taxonomy" id="348837"/>
    <lineage>
        <taxon>Eukaryota</taxon>
        <taxon>Metamonada</taxon>
        <taxon>Diplomonadida</taxon>
        <taxon>Hexamitidae</taxon>
        <taxon>Hexamitinae</taxon>
        <taxon>Spironucleus</taxon>
    </lineage>
</organism>
<dbReference type="SMART" id="SM00363">
    <property type="entry name" value="S4"/>
    <property type="match status" value="1"/>
</dbReference>
<dbReference type="PANTHER" id="PTHR11581">
    <property type="entry name" value="30S/40S RIBOSOMAL PROTEIN S4"/>
    <property type="match status" value="1"/>
</dbReference>
<dbReference type="PIRSF" id="PIRSF002116">
    <property type="entry name" value="Ribosomal_S4"/>
    <property type="match status" value="1"/>
</dbReference>
<dbReference type="EMBL" id="KI546090">
    <property type="protein sequence ID" value="EST45603.1"/>
    <property type="molecule type" value="Genomic_DNA"/>
</dbReference>
<dbReference type="FunFam" id="3.10.290.10:FF:000002">
    <property type="entry name" value="40S ribosomal protein S4"/>
    <property type="match status" value="1"/>
</dbReference>
<gene>
    <name evidence="8" type="ORF">SS50377_14455</name>
    <name evidence="9" type="ORF">SS50377_20453</name>
</gene>
<dbReference type="Proteomes" id="UP000018208">
    <property type="component" value="Unassembled WGS sequence"/>
</dbReference>
<comment type="similarity">
    <text evidence="1 6">Belongs to the eukaryotic ribosomal protein eS4 family.</text>
</comment>
<dbReference type="HAMAP" id="MF_00485">
    <property type="entry name" value="Ribosomal_eS4"/>
    <property type="match status" value="1"/>
</dbReference>
<keyword evidence="3 6" id="KW-0694">RNA-binding</keyword>
<dbReference type="FunFam" id="2.40.50.740:FF:000001">
    <property type="entry name" value="40S ribosomal protein S4"/>
    <property type="match status" value="1"/>
</dbReference>
<dbReference type="Pfam" id="PF00900">
    <property type="entry name" value="Ribosomal_S4e"/>
    <property type="match status" value="1"/>
</dbReference>
<dbReference type="VEuPathDB" id="GiardiaDB:SS50377_20453"/>
<evidence type="ECO:0000313" key="8">
    <source>
        <dbReference type="EMBL" id="EST45603.1"/>
    </source>
</evidence>
<dbReference type="GO" id="GO:0019843">
    <property type="term" value="F:rRNA binding"/>
    <property type="evidence" value="ECO:0007669"/>
    <property type="project" value="UniProtKB-UniRule"/>
</dbReference>
<dbReference type="GO" id="GO:0022627">
    <property type="term" value="C:cytosolic small ribosomal subunit"/>
    <property type="evidence" value="ECO:0007669"/>
    <property type="project" value="TreeGrafter"/>
</dbReference>
<accession>V6LN06</accession>
<dbReference type="SUPFAM" id="SSF55174">
    <property type="entry name" value="Alpha-L RNA-binding motif"/>
    <property type="match status" value="1"/>
</dbReference>
<keyword evidence="5 6" id="KW-0687">Ribonucleoprotein</keyword>
<proteinExistence type="inferred from homology"/>
<dbReference type="InterPro" id="IPR032277">
    <property type="entry name" value="Ribosomal_eS4_C"/>
</dbReference>
<dbReference type="OrthoDB" id="1109245at2759"/>
<dbReference type="NCBIfam" id="NF003312">
    <property type="entry name" value="PRK04313.1"/>
    <property type="match status" value="1"/>
</dbReference>
<dbReference type="InterPro" id="IPR013843">
    <property type="entry name" value="Ribosomal_eS4_N"/>
</dbReference>